<dbReference type="EMBL" id="JAQQXT010000009">
    <property type="protein sequence ID" value="MDC8772997.1"/>
    <property type="molecule type" value="Genomic_DNA"/>
</dbReference>
<dbReference type="RefSeq" id="WP_273601172.1">
    <property type="nucleotide sequence ID" value="NZ_JAQQXT010000009.1"/>
</dbReference>
<dbReference type="Gene3D" id="1.20.120.160">
    <property type="entry name" value="HPT domain"/>
    <property type="match status" value="1"/>
</dbReference>
<dbReference type="InterPro" id="IPR036641">
    <property type="entry name" value="HPT_dom_sf"/>
</dbReference>
<dbReference type="InterPro" id="IPR008207">
    <property type="entry name" value="Sig_transdc_His_kin_Hpt_dom"/>
</dbReference>
<keyword evidence="1" id="KW-0902">Two-component regulatory system</keyword>
<proteinExistence type="predicted"/>
<feature type="domain" description="HPt" evidence="2">
    <location>
        <begin position="29"/>
        <end position="106"/>
    </location>
</feature>
<sequence length="111" mass="11341">MAEPTSPPESLESPTQGLSPAATAAFDLLRERFVAGLPQRWAEITASIGDPSAQLTALHRLAGAAGSYGLAELGQVARRAELSLEQGLAADLSEALAELAQLIAAASVTTS</sequence>
<dbReference type="Proteomes" id="UP001221189">
    <property type="component" value="Unassembled WGS sequence"/>
</dbReference>
<evidence type="ECO:0000313" key="3">
    <source>
        <dbReference type="EMBL" id="MDC8772997.1"/>
    </source>
</evidence>
<dbReference type="Pfam" id="PF01627">
    <property type="entry name" value="Hpt"/>
    <property type="match status" value="1"/>
</dbReference>
<organism evidence="3 4">
    <name type="scientific">Roseateles albus</name>
    <dbReference type="NCBI Taxonomy" id="2987525"/>
    <lineage>
        <taxon>Bacteria</taxon>
        <taxon>Pseudomonadati</taxon>
        <taxon>Pseudomonadota</taxon>
        <taxon>Betaproteobacteria</taxon>
        <taxon>Burkholderiales</taxon>
        <taxon>Sphaerotilaceae</taxon>
        <taxon>Roseateles</taxon>
    </lineage>
</organism>
<evidence type="ECO:0000313" key="4">
    <source>
        <dbReference type="Proteomes" id="UP001221189"/>
    </source>
</evidence>
<protein>
    <submittedName>
        <fullName evidence="3">Hpt domain-containing protein</fullName>
    </submittedName>
</protein>
<evidence type="ECO:0000256" key="1">
    <source>
        <dbReference type="ARBA" id="ARBA00023012"/>
    </source>
</evidence>
<gene>
    <name evidence="3" type="ORF">PRZ03_15530</name>
</gene>
<keyword evidence="4" id="KW-1185">Reference proteome</keyword>
<comment type="caution">
    <text evidence="3">The sequence shown here is derived from an EMBL/GenBank/DDBJ whole genome shotgun (WGS) entry which is preliminary data.</text>
</comment>
<evidence type="ECO:0000259" key="2">
    <source>
        <dbReference type="Pfam" id="PF01627"/>
    </source>
</evidence>
<name>A0ABT5KHX9_9BURK</name>
<dbReference type="SUPFAM" id="SSF47226">
    <property type="entry name" value="Histidine-containing phosphotransfer domain, HPT domain"/>
    <property type="match status" value="1"/>
</dbReference>
<reference evidence="3 4" key="1">
    <citation type="submission" date="2022-10" db="EMBL/GenBank/DDBJ databases">
        <title>Paucibacter sp. hw1 Genome sequencing.</title>
        <authorList>
            <person name="Park S."/>
        </authorList>
    </citation>
    <scope>NUCLEOTIDE SEQUENCE [LARGE SCALE GENOMIC DNA]</scope>
    <source>
        <strain evidence="4">hw1</strain>
    </source>
</reference>
<accession>A0ABT5KHX9</accession>